<accession>A0AAW2Z4W7</accession>
<protein>
    <submittedName>
        <fullName evidence="1">SepH</fullName>
    </submittedName>
</protein>
<proteinExistence type="predicted"/>
<dbReference type="EMBL" id="JAOPGA020001024">
    <property type="protein sequence ID" value="KAL0484141.1"/>
    <property type="molecule type" value="Genomic_DNA"/>
</dbReference>
<evidence type="ECO:0000313" key="1">
    <source>
        <dbReference type="EMBL" id="KAL0484141.1"/>
    </source>
</evidence>
<name>A0AAW2Z4W7_9EUKA</name>
<sequence length="288" mass="32745">MMRAANFGRLLQRLVNGTTNRGACITIKPNYSPSLHFIQVQNRQYSQKSHSKGVLFNQFFLHSAFLNCLQALETKAAHKSGSVEKNHISNGIKIFGACLRAHSKLEEHHFITGLPGIDEMEAKKYPTFKTGHAQEHQQLKIIEKKLTSNSNLDDLHTEIVRLIGMLSSHFEKVEDAVCENYGQVFTNNEIIDIQQDAKSKFSVYESQFVDEHKDDADLVTYYDILNLFGAYLLVKQVTGEILAHMIKNDDKTVLKSILHDIRKATPLIFWTQLEIDFPALADVEVDDI</sequence>
<dbReference type="Proteomes" id="UP001431209">
    <property type="component" value="Unassembled WGS sequence"/>
</dbReference>
<keyword evidence="2" id="KW-1185">Reference proteome</keyword>
<comment type="caution">
    <text evidence="1">The sequence shown here is derived from an EMBL/GenBank/DDBJ whole genome shotgun (WGS) entry which is preliminary data.</text>
</comment>
<organism evidence="1 2">
    <name type="scientific">Acrasis kona</name>
    <dbReference type="NCBI Taxonomy" id="1008807"/>
    <lineage>
        <taxon>Eukaryota</taxon>
        <taxon>Discoba</taxon>
        <taxon>Heterolobosea</taxon>
        <taxon>Tetramitia</taxon>
        <taxon>Eutetramitia</taxon>
        <taxon>Acrasidae</taxon>
        <taxon>Acrasis</taxon>
    </lineage>
</organism>
<gene>
    <name evidence="1" type="ORF">AKO1_004907</name>
</gene>
<reference evidence="1 2" key="1">
    <citation type="submission" date="2024-03" db="EMBL/GenBank/DDBJ databases">
        <title>The Acrasis kona genome and developmental transcriptomes reveal deep origins of eukaryotic multicellular pathways.</title>
        <authorList>
            <person name="Sheikh S."/>
            <person name="Fu C.-J."/>
            <person name="Brown M.W."/>
            <person name="Baldauf S.L."/>
        </authorList>
    </citation>
    <scope>NUCLEOTIDE SEQUENCE [LARGE SCALE GENOMIC DNA]</scope>
    <source>
        <strain evidence="1 2">ATCC MYA-3509</strain>
    </source>
</reference>
<dbReference type="AlphaFoldDB" id="A0AAW2Z4W7"/>
<evidence type="ECO:0000313" key="2">
    <source>
        <dbReference type="Proteomes" id="UP001431209"/>
    </source>
</evidence>